<protein>
    <submittedName>
        <fullName evidence="4">Methyltransferase domain-containing protein</fullName>
    </submittedName>
</protein>
<gene>
    <name evidence="4" type="ORF">IAB67_05235</name>
</gene>
<name>A0A9D1IVW2_9CLOT</name>
<keyword evidence="1 4" id="KW-0489">Methyltransferase</keyword>
<dbReference type="PANTHER" id="PTHR44942">
    <property type="entry name" value="METHYLTRANSF_11 DOMAIN-CONTAINING PROTEIN"/>
    <property type="match status" value="1"/>
</dbReference>
<proteinExistence type="predicted"/>
<dbReference type="GO" id="GO:0032259">
    <property type="term" value="P:methylation"/>
    <property type="evidence" value="ECO:0007669"/>
    <property type="project" value="UniProtKB-KW"/>
</dbReference>
<sequence>MGLFEKTFDNAADDYEQSRPDYPDALYSDIFRYLPVGPGSRVLEIGMGTGKASGPFLGKGCCFVGLEPGKALAAVARRRLQNKPSALLRCERFQDYEALPESFDLVYAATAFHWIPEEYGYPRVFALLKTGGAFARFAYHAGPDQSRPELARQMNALYREIMRHTDAPAPFGAAQAKSLAQLAEKYGFTDTEYHLYQFTKDFTADEYMALLRTYPDHMNLEERSRKALFDGIHTAIRQHGGTITVHYTADLELARKP</sequence>
<dbReference type="Gene3D" id="3.40.50.150">
    <property type="entry name" value="Vaccinia Virus protein VP39"/>
    <property type="match status" value="1"/>
</dbReference>
<dbReference type="SUPFAM" id="SSF53335">
    <property type="entry name" value="S-adenosyl-L-methionine-dependent methyltransferases"/>
    <property type="match status" value="1"/>
</dbReference>
<comment type="caution">
    <text evidence="4">The sequence shown here is derived from an EMBL/GenBank/DDBJ whole genome shotgun (WGS) entry which is preliminary data.</text>
</comment>
<dbReference type="CDD" id="cd02440">
    <property type="entry name" value="AdoMet_MTases"/>
    <property type="match status" value="1"/>
</dbReference>
<dbReference type="GO" id="GO:0008168">
    <property type="term" value="F:methyltransferase activity"/>
    <property type="evidence" value="ECO:0007669"/>
    <property type="project" value="UniProtKB-KW"/>
</dbReference>
<feature type="domain" description="Methyltransferase" evidence="3">
    <location>
        <begin position="42"/>
        <end position="132"/>
    </location>
</feature>
<dbReference type="Pfam" id="PF13649">
    <property type="entry name" value="Methyltransf_25"/>
    <property type="match status" value="1"/>
</dbReference>
<dbReference type="PANTHER" id="PTHR44942:SF4">
    <property type="entry name" value="METHYLTRANSFERASE TYPE 11 DOMAIN-CONTAINING PROTEIN"/>
    <property type="match status" value="1"/>
</dbReference>
<reference evidence="4" key="2">
    <citation type="journal article" date="2021" name="PeerJ">
        <title>Extensive microbial diversity within the chicken gut microbiome revealed by metagenomics and culture.</title>
        <authorList>
            <person name="Gilroy R."/>
            <person name="Ravi A."/>
            <person name="Getino M."/>
            <person name="Pursley I."/>
            <person name="Horton D.L."/>
            <person name="Alikhan N.F."/>
            <person name="Baker D."/>
            <person name="Gharbi K."/>
            <person name="Hall N."/>
            <person name="Watson M."/>
            <person name="Adriaenssens E.M."/>
            <person name="Foster-Nyarko E."/>
            <person name="Jarju S."/>
            <person name="Secka A."/>
            <person name="Antonio M."/>
            <person name="Oren A."/>
            <person name="Chaudhuri R.R."/>
            <person name="La Ragione R."/>
            <person name="Hildebrand F."/>
            <person name="Pallen M.J."/>
        </authorList>
    </citation>
    <scope>NUCLEOTIDE SEQUENCE</scope>
    <source>
        <strain evidence="4">CHK191-8634</strain>
    </source>
</reference>
<accession>A0A9D1IVW2</accession>
<dbReference type="Proteomes" id="UP000824073">
    <property type="component" value="Unassembled WGS sequence"/>
</dbReference>
<keyword evidence="2" id="KW-0808">Transferase</keyword>
<reference evidence="4" key="1">
    <citation type="submission" date="2020-10" db="EMBL/GenBank/DDBJ databases">
        <authorList>
            <person name="Gilroy R."/>
        </authorList>
    </citation>
    <scope>NUCLEOTIDE SEQUENCE</scope>
    <source>
        <strain evidence="4">CHK191-8634</strain>
    </source>
</reference>
<evidence type="ECO:0000256" key="1">
    <source>
        <dbReference type="ARBA" id="ARBA00022603"/>
    </source>
</evidence>
<dbReference type="InterPro" id="IPR041698">
    <property type="entry name" value="Methyltransf_25"/>
</dbReference>
<dbReference type="InterPro" id="IPR051052">
    <property type="entry name" value="Diverse_substrate_MTase"/>
</dbReference>
<dbReference type="AlphaFoldDB" id="A0A9D1IVW2"/>
<organism evidence="4 5">
    <name type="scientific">Candidatus Ventrousia excrementavium</name>
    <dbReference type="NCBI Taxonomy" id="2840961"/>
    <lineage>
        <taxon>Bacteria</taxon>
        <taxon>Bacillati</taxon>
        <taxon>Bacillota</taxon>
        <taxon>Clostridia</taxon>
        <taxon>Eubacteriales</taxon>
        <taxon>Clostridiaceae</taxon>
        <taxon>Clostridiaceae incertae sedis</taxon>
        <taxon>Candidatus Ventrousia</taxon>
    </lineage>
</organism>
<evidence type="ECO:0000256" key="2">
    <source>
        <dbReference type="ARBA" id="ARBA00022679"/>
    </source>
</evidence>
<evidence type="ECO:0000313" key="5">
    <source>
        <dbReference type="Proteomes" id="UP000824073"/>
    </source>
</evidence>
<evidence type="ECO:0000259" key="3">
    <source>
        <dbReference type="Pfam" id="PF13649"/>
    </source>
</evidence>
<evidence type="ECO:0000313" key="4">
    <source>
        <dbReference type="EMBL" id="HIU43686.1"/>
    </source>
</evidence>
<dbReference type="InterPro" id="IPR029063">
    <property type="entry name" value="SAM-dependent_MTases_sf"/>
</dbReference>
<dbReference type="EMBL" id="DVMR01000043">
    <property type="protein sequence ID" value="HIU43686.1"/>
    <property type="molecule type" value="Genomic_DNA"/>
</dbReference>